<evidence type="ECO:0000313" key="2">
    <source>
        <dbReference type="Proteomes" id="UP000799757"/>
    </source>
</evidence>
<evidence type="ECO:0000313" key="1">
    <source>
        <dbReference type="EMBL" id="KAF2791853.1"/>
    </source>
</evidence>
<name>A0A6A6X6W3_9PLEO</name>
<protein>
    <submittedName>
        <fullName evidence="1">Uncharacterized protein</fullName>
    </submittedName>
</protein>
<dbReference type="Proteomes" id="UP000799757">
    <property type="component" value="Unassembled WGS sequence"/>
</dbReference>
<organism evidence="1 2">
    <name type="scientific">Melanomma pulvis-pyrius CBS 109.77</name>
    <dbReference type="NCBI Taxonomy" id="1314802"/>
    <lineage>
        <taxon>Eukaryota</taxon>
        <taxon>Fungi</taxon>
        <taxon>Dikarya</taxon>
        <taxon>Ascomycota</taxon>
        <taxon>Pezizomycotina</taxon>
        <taxon>Dothideomycetes</taxon>
        <taxon>Pleosporomycetidae</taxon>
        <taxon>Pleosporales</taxon>
        <taxon>Melanommataceae</taxon>
        <taxon>Melanomma</taxon>
    </lineage>
</organism>
<dbReference type="EMBL" id="MU001998">
    <property type="protein sequence ID" value="KAF2791853.1"/>
    <property type="molecule type" value="Genomic_DNA"/>
</dbReference>
<dbReference type="AlphaFoldDB" id="A0A6A6X6W3"/>
<proteinExistence type="predicted"/>
<gene>
    <name evidence="1" type="ORF">K505DRAFT_326557</name>
</gene>
<sequence>MSSRSGHLYLLTPGSTGCLGTLARFGTRFLNAFPFIEKGAFLALSLRNKDLNSLSPISRRRDQWQWQWMVERAHRHLEIKMLSTSSFKFWPSLTLSKFDEDEFRKQIRSLEHTHPTYLSHLRRD</sequence>
<reference evidence="1" key="1">
    <citation type="journal article" date="2020" name="Stud. Mycol.">
        <title>101 Dothideomycetes genomes: a test case for predicting lifestyles and emergence of pathogens.</title>
        <authorList>
            <person name="Haridas S."/>
            <person name="Albert R."/>
            <person name="Binder M."/>
            <person name="Bloem J."/>
            <person name="Labutti K."/>
            <person name="Salamov A."/>
            <person name="Andreopoulos B."/>
            <person name="Baker S."/>
            <person name="Barry K."/>
            <person name="Bills G."/>
            <person name="Bluhm B."/>
            <person name="Cannon C."/>
            <person name="Castanera R."/>
            <person name="Culley D."/>
            <person name="Daum C."/>
            <person name="Ezra D."/>
            <person name="Gonzalez J."/>
            <person name="Henrissat B."/>
            <person name="Kuo A."/>
            <person name="Liang C."/>
            <person name="Lipzen A."/>
            <person name="Lutzoni F."/>
            <person name="Magnuson J."/>
            <person name="Mondo S."/>
            <person name="Nolan M."/>
            <person name="Ohm R."/>
            <person name="Pangilinan J."/>
            <person name="Park H.-J."/>
            <person name="Ramirez L."/>
            <person name="Alfaro M."/>
            <person name="Sun H."/>
            <person name="Tritt A."/>
            <person name="Yoshinaga Y."/>
            <person name="Zwiers L.-H."/>
            <person name="Turgeon B."/>
            <person name="Goodwin S."/>
            <person name="Spatafora J."/>
            <person name="Crous P."/>
            <person name="Grigoriev I."/>
        </authorList>
    </citation>
    <scope>NUCLEOTIDE SEQUENCE</scope>
    <source>
        <strain evidence="1">CBS 109.77</strain>
    </source>
</reference>
<keyword evidence="2" id="KW-1185">Reference proteome</keyword>
<dbReference type="PROSITE" id="PS51257">
    <property type="entry name" value="PROKAR_LIPOPROTEIN"/>
    <property type="match status" value="1"/>
</dbReference>
<accession>A0A6A6X6W3</accession>